<name>A0A929A0P7_LEPEC</name>
<protein>
    <submittedName>
        <fullName evidence="4">FHA domain-containing protein</fullName>
    </submittedName>
</protein>
<proteinExistence type="predicted"/>
<evidence type="ECO:0000256" key="2">
    <source>
        <dbReference type="SAM" id="Phobius"/>
    </source>
</evidence>
<dbReference type="RefSeq" id="WP_193996720.1">
    <property type="nucleotide sequence ID" value="NZ_JADEXP010000577.1"/>
</dbReference>
<keyword evidence="2" id="KW-0812">Transmembrane</keyword>
<sequence length="216" mass="23483">MSGEPVVVQLNWEDPVTGESRYASRQLPVAIGREASKMPARLEHLPVSHLELEHQQVSRCHAIISMTNRQLYISDQSANGTFLNGRPIQQTGQLFTPKDTIRIGPFKMTAVIVDRADTNSTELNREYSHVARMEADKAPNAVLGWLLGGIVLLLVGVGLWIAARALLNQAQPTVEPAPESSLNPANIADAGDDVSSERLSHMEISALENSTDSPTA</sequence>
<evidence type="ECO:0000313" key="5">
    <source>
        <dbReference type="Proteomes" id="UP000615026"/>
    </source>
</evidence>
<dbReference type="Gene3D" id="2.60.200.20">
    <property type="match status" value="1"/>
</dbReference>
<feature type="region of interest" description="Disordered" evidence="1">
    <location>
        <begin position="174"/>
        <end position="216"/>
    </location>
</feature>
<evidence type="ECO:0000259" key="3">
    <source>
        <dbReference type="PROSITE" id="PS50006"/>
    </source>
</evidence>
<keyword evidence="2" id="KW-0472">Membrane</keyword>
<dbReference type="EMBL" id="JADEXP010000577">
    <property type="protein sequence ID" value="MBE9070891.1"/>
    <property type="molecule type" value="Genomic_DNA"/>
</dbReference>
<organism evidence="4 5">
    <name type="scientific">Leptolyngbya cf. ectocarpi LEGE 11479</name>
    <dbReference type="NCBI Taxonomy" id="1828722"/>
    <lineage>
        <taxon>Bacteria</taxon>
        <taxon>Bacillati</taxon>
        <taxon>Cyanobacteriota</taxon>
        <taxon>Cyanophyceae</taxon>
        <taxon>Leptolyngbyales</taxon>
        <taxon>Leptolyngbyaceae</taxon>
        <taxon>Leptolyngbya group</taxon>
        <taxon>Leptolyngbya</taxon>
    </lineage>
</organism>
<dbReference type="CDD" id="cd00060">
    <property type="entry name" value="FHA"/>
    <property type="match status" value="1"/>
</dbReference>
<dbReference type="SMART" id="SM00240">
    <property type="entry name" value="FHA"/>
    <property type="match status" value="1"/>
</dbReference>
<feature type="transmembrane region" description="Helical" evidence="2">
    <location>
        <begin position="142"/>
        <end position="163"/>
    </location>
</feature>
<keyword evidence="5" id="KW-1185">Reference proteome</keyword>
<dbReference type="Pfam" id="PF00498">
    <property type="entry name" value="FHA"/>
    <property type="match status" value="1"/>
</dbReference>
<dbReference type="AlphaFoldDB" id="A0A929A0P7"/>
<dbReference type="Proteomes" id="UP000615026">
    <property type="component" value="Unassembled WGS sequence"/>
</dbReference>
<reference evidence="4" key="1">
    <citation type="submission" date="2020-10" db="EMBL/GenBank/DDBJ databases">
        <authorList>
            <person name="Castelo-Branco R."/>
            <person name="Eusebio N."/>
            <person name="Adriana R."/>
            <person name="Vieira A."/>
            <person name="Brugerolle De Fraissinette N."/>
            <person name="Rezende De Castro R."/>
            <person name="Schneider M.P."/>
            <person name="Vasconcelos V."/>
            <person name="Leao P.N."/>
        </authorList>
    </citation>
    <scope>NUCLEOTIDE SEQUENCE</scope>
    <source>
        <strain evidence="4">LEGE 11479</strain>
    </source>
</reference>
<feature type="compositionally biased region" description="Polar residues" evidence="1">
    <location>
        <begin position="207"/>
        <end position="216"/>
    </location>
</feature>
<keyword evidence="2" id="KW-1133">Transmembrane helix</keyword>
<dbReference type="InterPro" id="IPR000253">
    <property type="entry name" value="FHA_dom"/>
</dbReference>
<dbReference type="PROSITE" id="PS50006">
    <property type="entry name" value="FHA_DOMAIN"/>
    <property type="match status" value="1"/>
</dbReference>
<comment type="caution">
    <text evidence="4">The sequence shown here is derived from an EMBL/GenBank/DDBJ whole genome shotgun (WGS) entry which is preliminary data.</text>
</comment>
<feature type="domain" description="FHA" evidence="3">
    <location>
        <begin position="29"/>
        <end position="88"/>
    </location>
</feature>
<accession>A0A929A0P7</accession>
<evidence type="ECO:0000313" key="4">
    <source>
        <dbReference type="EMBL" id="MBE9070891.1"/>
    </source>
</evidence>
<dbReference type="InterPro" id="IPR008984">
    <property type="entry name" value="SMAD_FHA_dom_sf"/>
</dbReference>
<gene>
    <name evidence="4" type="ORF">IQ260_30090</name>
</gene>
<evidence type="ECO:0000256" key="1">
    <source>
        <dbReference type="SAM" id="MobiDB-lite"/>
    </source>
</evidence>
<dbReference type="SUPFAM" id="SSF49879">
    <property type="entry name" value="SMAD/FHA domain"/>
    <property type="match status" value="1"/>
</dbReference>